<gene>
    <name evidence="10" type="ORF">DW190_08890</name>
    <name evidence="9" type="ORF">DW794_04175</name>
    <name evidence="7" type="ORF">DWY26_04620</name>
    <name evidence="8" type="ORF">DXA49_04270</name>
    <name evidence="3" type="ORF">ERS852494_00627</name>
    <name evidence="4" type="ORF">ERS852558_02915</name>
    <name evidence="5" type="ORF">F2Y39_02650</name>
    <name evidence="11" type="ORF">NXW23_05820</name>
    <name evidence="6" type="ORF">Q4469_14400</name>
</gene>
<dbReference type="Proteomes" id="UP000283512">
    <property type="component" value="Unassembled WGS sequence"/>
</dbReference>
<dbReference type="InterPro" id="IPR035376">
    <property type="entry name" value="NigD_C"/>
</dbReference>
<name>A0A174W3Q0_9BACE</name>
<dbReference type="EMBL" id="QRUO01000003">
    <property type="protein sequence ID" value="RGR73221.1"/>
    <property type="molecule type" value="Genomic_DNA"/>
</dbReference>
<dbReference type="Proteomes" id="UP000427825">
    <property type="component" value="Unassembled WGS sequence"/>
</dbReference>
<dbReference type="InterPro" id="IPR038179">
    <property type="entry name" value="NigD-like_N_sf"/>
</dbReference>
<feature type="domain" description="NigD-like N-terminal OB" evidence="1">
    <location>
        <begin position="35"/>
        <end position="98"/>
    </location>
</feature>
<dbReference type="EMBL" id="VVYJ01000001">
    <property type="protein sequence ID" value="KAA5481553.1"/>
    <property type="molecule type" value="Genomic_DNA"/>
</dbReference>
<organism evidence="4 13">
    <name type="scientific">Bacteroides caccae</name>
    <dbReference type="NCBI Taxonomy" id="47678"/>
    <lineage>
        <taxon>Bacteria</taxon>
        <taxon>Pseudomonadati</taxon>
        <taxon>Bacteroidota</taxon>
        <taxon>Bacteroidia</taxon>
        <taxon>Bacteroidales</taxon>
        <taxon>Bacteroidaceae</taxon>
        <taxon>Bacteroides</taxon>
    </lineage>
</organism>
<evidence type="ECO:0000313" key="7">
    <source>
        <dbReference type="EMBL" id="RGR73221.1"/>
    </source>
</evidence>
<proteinExistence type="predicted"/>
<evidence type="ECO:0000313" key="6">
    <source>
        <dbReference type="EMBL" id="MDO6358867.1"/>
    </source>
</evidence>
<dbReference type="EMBL" id="QRKD01000006">
    <property type="protein sequence ID" value="RHH91217.1"/>
    <property type="molecule type" value="Genomic_DNA"/>
</dbReference>
<accession>A0A174W3Q0</accession>
<evidence type="ECO:0000313" key="13">
    <source>
        <dbReference type="Proteomes" id="UP000095725"/>
    </source>
</evidence>
<dbReference type="Gene3D" id="2.40.50.500">
    <property type="entry name" value="NigD-like N-terminal OB domain"/>
    <property type="match status" value="1"/>
</dbReference>
<evidence type="ECO:0000313" key="5">
    <source>
        <dbReference type="EMBL" id="KAA5481553.1"/>
    </source>
</evidence>
<dbReference type="InterPro" id="IPR024299">
    <property type="entry name" value="NigD-like_OB_dom"/>
</dbReference>
<protein>
    <submittedName>
        <fullName evidence="4">NigD-like protein</fullName>
    </submittedName>
</protein>
<evidence type="ECO:0000313" key="15">
    <source>
        <dbReference type="Proteomes" id="UP000284205"/>
    </source>
</evidence>
<dbReference type="InterPro" id="IPR038143">
    <property type="entry name" value="NigD-like_C_dom_sf"/>
</dbReference>
<dbReference type="AlphaFoldDB" id="A0A174W3Q0"/>
<evidence type="ECO:0000313" key="12">
    <source>
        <dbReference type="Proteomes" id="UP000095657"/>
    </source>
</evidence>
<dbReference type="EMBL" id="QSCS01000005">
    <property type="protein sequence ID" value="RGY28266.1"/>
    <property type="molecule type" value="Genomic_DNA"/>
</dbReference>
<evidence type="ECO:0000259" key="1">
    <source>
        <dbReference type="Pfam" id="PF12667"/>
    </source>
</evidence>
<dbReference type="Proteomes" id="UP000284689">
    <property type="component" value="Unassembled WGS sequence"/>
</dbReference>
<sequence length="235" mass="26360">MRIRKLHIVWFWGLLLLMSACGEDDYYYPSVKLEFVTVKAGTDGSIQTLIPDNGEALTVSKDRTGSAISPNTSRRVMSNYETLSNGHTATAVIYSLQSLVTPTPKPADDPTYKDGLKHDPVDVVSIWLGRGYLNMILNLKVNGGKQHVFGIVEDLSEFETNGTVNMLLYHDANGDEEYYNRRAYLSVPLDKYADAENPGQKITIKFKYYTYDKDGTAIESGKYCNPGFEYVPDKN</sequence>
<dbReference type="EMBL" id="CP103166">
    <property type="protein sequence ID" value="UVQ97868.1"/>
    <property type="molecule type" value="Genomic_DNA"/>
</dbReference>
<reference evidence="11" key="4">
    <citation type="submission" date="2022-08" db="EMBL/GenBank/DDBJ databases">
        <title>Genome Sequencing of Bacteroides fragilis Group Isolates with Nanopore Technology.</title>
        <authorList>
            <person name="Tisza M.J."/>
            <person name="Smith D."/>
            <person name="Dekker J.P."/>
        </authorList>
    </citation>
    <scope>NUCLEOTIDE SEQUENCE</scope>
    <source>
        <strain evidence="11">BFG-474</strain>
    </source>
</reference>
<dbReference type="Pfam" id="PF12667">
    <property type="entry name" value="NigD_N"/>
    <property type="match status" value="1"/>
</dbReference>
<evidence type="ECO:0000313" key="9">
    <source>
        <dbReference type="EMBL" id="RHD52180.1"/>
    </source>
</evidence>
<dbReference type="EMBL" id="QSJD01000004">
    <property type="protein sequence ID" value="RHD52180.1"/>
    <property type="molecule type" value="Genomic_DNA"/>
</dbReference>
<evidence type="ECO:0000313" key="4">
    <source>
        <dbReference type="EMBL" id="CUQ37769.1"/>
    </source>
</evidence>
<reference evidence="12 13" key="1">
    <citation type="submission" date="2015-09" db="EMBL/GenBank/DDBJ databases">
        <authorList>
            <consortium name="Pathogen Informatics"/>
        </authorList>
    </citation>
    <scope>NUCLEOTIDE SEQUENCE [LARGE SCALE GENOMIC DNA]</scope>
    <source>
        <strain evidence="3 12">2789STDY5834880</strain>
        <strain evidence="4 13">2789STDY5834946</strain>
    </source>
</reference>
<evidence type="ECO:0000313" key="14">
    <source>
        <dbReference type="Proteomes" id="UP000283512"/>
    </source>
</evidence>
<evidence type="ECO:0000313" key="18">
    <source>
        <dbReference type="Proteomes" id="UP000427825"/>
    </source>
</evidence>
<dbReference type="Proteomes" id="UP000095725">
    <property type="component" value="Unassembled WGS sequence"/>
</dbReference>
<evidence type="ECO:0000313" key="16">
    <source>
        <dbReference type="Proteomes" id="UP000284431"/>
    </source>
</evidence>
<dbReference type="Proteomes" id="UP000284205">
    <property type="component" value="Unassembled WGS sequence"/>
</dbReference>
<reference evidence="6" key="5">
    <citation type="submission" date="2023-07" db="EMBL/GenBank/DDBJ databases">
        <title>Whole Genome Sequencing of Colonoscopy isolates.</title>
        <authorList>
            <person name="Surve S.V."/>
            <person name="Valls R.A."/>
            <person name="Barrak K.E."/>
            <person name="Gardner T.B."/>
            <person name="O'Toole G.A."/>
        </authorList>
    </citation>
    <scope>NUCLEOTIDE SEQUENCE</scope>
    <source>
        <strain evidence="6">GP0119</strain>
    </source>
</reference>
<reference evidence="5 18" key="3">
    <citation type="journal article" date="2019" name="Nat. Med.">
        <title>A library of human gut bacterial isolates paired with longitudinal multiomics data enables mechanistic microbiome research.</title>
        <authorList>
            <person name="Poyet M."/>
            <person name="Groussin M."/>
            <person name="Gibbons S.M."/>
            <person name="Avila-Pacheco J."/>
            <person name="Jiang X."/>
            <person name="Kearney S.M."/>
            <person name="Perrotta A.R."/>
            <person name="Berdy B."/>
            <person name="Zhao S."/>
            <person name="Lieberman T.D."/>
            <person name="Swanson P.K."/>
            <person name="Smith M."/>
            <person name="Roesemann S."/>
            <person name="Alexander J.E."/>
            <person name="Rich S.A."/>
            <person name="Livny J."/>
            <person name="Vlamakis H."/>
            <person name="Clish C."/>
            <person name="Bullock K."/>
            <person name="Deik A."/>
            <person name="Scott J."/>
            <person name="Pierce K.A."/>
            <person name="Xavier R.J."/>
            <person name="Alm E.J."/>
        </authorList>
    </citation>
    <scope>NUCLEOTIDE SEQUENCE [LARGE SCALE GENOMIC DNA]</scope>
    <source>
        <strain evidence="5 18">BIOML-A25</strain>
    </source>
</reference>
<dbReference type="Pfam" id="PF17415">
    <property type="entry name" value="NigD_C"/>
    <property type="match status" value="1"/>
</dbReference>
<feature type="domain" description="NigD-like C-terminal" evidence="2">
    <location>
        <begin position="110"/>
        <end position="213"/>
    </location>
</feature>
<dbReference type="EMBL" id="JAUONL010000012">
    <property type="protein sequence ID" value="MDO6358867.1"/>
    <property type="molecule type" value="Genomic_DNA"/>
</dbReference>
<evidence type="ECO:0000313" key="17">
    <source>
        <dbReference type="Proteomes" id="UP000284689"/>
    </source>
</evidence>
<dbReference type="Proteomes" id="UP000095657">
    <property type="component" value="Unassembled WGS sequence"/>
</dbReference>
<reference evidence="14 15" key="2">
    <citation type="submission" date="2018-08" db="EMBL/GenBank/DDBJ databases">
        <title>A genome reference for cultivated species of the human gut microbiota.</title>
        <authorList>
            <person name="Zou Y."/>
            <person name="Xue W."/>
            <person name="Luo G."/>
        </authorList>
    </citation>
    <scope>NUCLEOTIDE SEQUENCE [LARGE SCALE GENOMIC DNA]</scope>
    <source>
        <strain evidence="7 15">AF24-29LB</strain>
        <strain evidence="10 14">AM16-49B</strain>
        <strain evidence="9 17">AM31-16AC</strain>
        <strain evidence="8 16">OF02-6LB</strain>
    </source>
</reference>
<evidence type="ECO:0000313" key="11">
    <source>
        <dbReference type="EMBL" id="UVQ97868.1"/>
    </source>
</evidence>
<dbReference type="PROSITE" id="PS51257">
    <property type="entry name" value="PROKAR_LIPOPROTEIN"/>
    <property type="match status" value="1"/>
</dbReference>
<dbReference type="Gene3D" id="2.60.40.2370">
    <property type="entry name" value="NigD-like, C-terminal beta sandwich domain"/>
    <property type="match status" value="1"/>
</dbReference>
<dbReference type="Proteomes" id="UP001170023">
    <property type="component" value="Unassembled WGS sequence"/>
</dbReference>
<dbReference type="STRING" id="47678.ERS852494_00627"/>
<evidence type="ECO:0000313" key="3">
    <source>
        <dbReference type="EMBL" id="CUO72564.1"/>
    </source>
</evidence>
<evidence type="ECO:0000259" key="2">
    <source>
        <dbReference type="Pfam" id="PF17415"/>
    </source>
</evidence>
<evidence type="ECO:0000313" key="10">
    <source>
        <dbReference type="EMBL" id="RHH91217.1"/>
    </source>
</evidence>
<dbReference type="GeneID" id="75112625"/>
<dbReference type="Proteomes" id="UP000284431">
    <property type="component" value="Unassembled WGS sequence"/>
</dbReference>
<dbReference type="EMBL" id="CZAI01000001">
    <property type="protein sequence ID" value="CUO72564.1"/>
    <property type="molecule type" value="Genomic_DNA"/>
</dbReference>
<evidence type="ECO:0000313" key="8">
    <source>
        <dbReference type="EMBL" id="RGY28266.1"/>
    </source>
</evidence>
<dbReference type="Proteomes" id="UP001060260">
    <property type="component" value="Chromosome"/>
</dbReference>
<dbReference type="RefSeq" id="WP_005682202.1">
    <property type="nucleotide sequence ID" value="NZ_CABMOQ010000018.1"/>
</dbReference>
<dbReference type="EMBL" id="CZBL01000012">
    <property type="protein sequence ID" value="CUQ37769.1"/>
    <property type="molecule type" value="Genomic_DNA"/>
</dbReference>